<evidence type="ECO:0000313" key="3">
    <source>
        <dbReference type="EMBL" id="KKN88503.1"/>
    </source>
</evidence>
<accession>A0A0F9XA15</accession>
<dbReference type="AlphaFoldDB" id="A0A0F9XA15"/>
<feature type="domain" description="AB hydrolase-1" evidence="2">
    <location>
        <begin position="6"/>
        <end position="227"/>
    </location>
</feature>
<dbReference type="Gene3D" id="3.40.50.1820">
    <property type="entry name" value="alpha/beta hydrolase"/>
    <property type="match status" value="1"/>
</dbReference>
<dbReference type="PANTHER" id="PTHR43798">
    <property type="entry name" value="MONOACYLGLYCEROL LIPASE"/>
    <property type="match status" value="1"/>
</dbReference>
<name>A0A0F9XA15_9ZZZZ</name>
<dbReference type="Pfam" id="PF12697">
    <property type="entry name" value="Abhydrolase_6"/>
    <property type="match status" value="1"/>
</dbReference>
<dbReference type="GO" id="GO:0016787">
    <property type="term" value="F:hydrolase activity"/>
    <property type="evidence" value="ECO:0007669"/>
    <property type="project" value="UniProtKB-KW"/>
</dbReference>
<gene>
    <name evidence="3" type="ORF">LCGC14_0248000</name>
</gene>
<organism evidence="3">
    <name type="scientific">marine sediment metagenome</name>
    <dbReference type="NCBI Taxonomy" id="412755"/>
    <lineage>
        <taxon>unclassified sequences</taxon>
        <taxon>metagenomes</taxon>
        <taxon>ecological metagenomes</taxon>
    </lineage>
</organism>
<evidence type="ECO:0000256" key="1">
    <source>
        <dbReference type="ARBA" id="ARBA00022801"/>
    </source>
</evidence>
<sequence length="236" mass="26113">MNSINLLPGWALSAANMAPLQLALQSSLPAFTVYNHELPPMQMSSLETDLEQLAASLEPGWLMGWSLGGTLAVQLLRRFPERFCGAVTIASNACFAARADWPEAMPADTFKAFFSDAREKPERILKRFALLACQGSEDARELTKQLQWSDADPLQRLNHLALLGVLDNRIHLRRATQPILHCLAAQDALVPASVAAELQALNPQARVRVHPEASHALPLEQPEWVAQQIAEWVRQT</sequence>
<dbReference type="InterPro" id="IPR029058">
    <property type="entry name" value="AB_hydrolase_fold"/>
</dbReference>
<dbReference type="InterPro" id="IPR050266">
    <property type="entry name" value="AB_hydrolase_sf"/>
</dbReference>
<dbReference type="PANTHER" id="PTHR43798:SF31">
    <property type="entry name" value="AB HYDROLASE SUPERFAMILY PROTEIN YCLE"/>
    <property type="match status" value="1"/>
</dbReference>
<dbReference type="EMBL" id="LAZR01000128">
    <property type="protein sequence ID" value="KKN88503.1"/>
    <property type="molecule type" value="Genomic_DNA"/>
</dbReference>
<dbReference type="GO" id="GO:0016020">
    <property type="term" value="C:membrane"/>
    <property type="evidence" value="ECO:0007669"/>
    <property type="project" value="TreeGrafter"/>
</dbReference>
<keyword evidence="1" id="KW-0378">Hydrolase</keyword>
<evidence type="ECO:0000259" key="2">
    <source>
        <dbReference type="Pfam" id="PF12697"/>
    </source>
</evidence>
<comment type="caution">
    <text evidence="3">The sequence shown here is derived from an EMBL/GenBank/DDBJ whole genome shotgun (WGS) entry which is preliminary data.</text>
</comment>
<reference evidence="3" key="1">
    <citation type="journal article" date="2015" name="Nature">
        <title>Complex archaea that bridge the gap between prokaryotes and eukaryotes.</title>
        <authorList>
            <person name="Spang A."/>
            <person name="Saw J.H."/>
            <person name="Jorgensen S.L."/>
            <person name="Zaremba-Niedzwiedzka K."/>
            <person name="Martijn J."/>
            <person name="Lind A.E."/>
            <person name="van Eijk R."/>
            <person name="Schleper C."/>
            <person name="Guy L."/>
            <person name="Ettema T.J."/>
        </authorList>
    </citation>
    <scope>NUCLEOTIDE SEQUENCE</scope>
</reference>
<proteinExistence type="predicted"/>
<dbReference type="InterPro" id="IPR000073">
    <property type="entry name" value="AB_hydrolase_1"/>
</dbReference>
<dbReference type="SUPFAM" id="SSF53474">
    <property type="entry name" value="alpha/beta-Hydrolases"/>
    <property type="match status" value="1"/>
</dbReference>
<protein>
    <recommendedName>
        <fullName evidence="2">AB hydrolase-1 domain-containing protein</fullName>
    </recommendedName>
</protein>